<organism evidence="1 2">
    <name type="scientific">Dreissena polymorpha</name>
    <name type="common">Zebra mussel</name>
    <name type="synonym">Mytilus polymorpha</name>
    <dbReference type="NCBI Taxonomy" id="45954"/>
    <lineage>
        <taxon>Eukaryota</taxon>
        <taxon>Metazoa</taxon>
        <taxon>Spiralia</taxon>
        <taxon>Lophotrochozoa</taxon>
        <taxon>Mollusca</taxon>
        <taxon>Bivalvia</taxon>
        <taxon>Autobranchia</taxon>
        <taxon>Heteroconchia</taxon>
        <taxon>Euheterodonta</taxon>
        <taxon>Imparidentia</taxon>
        <taxon>Neoheterodontei</taxon>
        <taxon>Myida</taxon>
        <taxon>Dreissenoidea</taxon>
        <taxon>Dreissenidae</taxon>
        <taxon>Dreissena</taxon>
    </lineage>
</organism>
<evidence type="ECO:0000313" key="2">
    <source>
        <dbReference type="Proteomes" id="UP000828390"/>
    </source>
</evidence>
<evidence type="ECO:0000313" key="1">
    <source>
        <dbReference type="EMBL" id="KAH3861534.1"/>
    </source>
</evidence>
<dbReference type="Proteomes" id="UP000828390">
    <property type="component" value="Unassembled WGS sequence"/>
</dbReference>
<reference evidence="1" key="1">
    <citation type="journal article" date="2019" name="bioRxiv">
        <title>The Genome of the Zebra Mussel, Dreissena polymorpha: A Resource for Invasive Species Research.</title>
        <authorList>
            <person name="McCartney M.A."/>
            <person name="Auch B."/>
            <person name="Kono T."/>
            <person name="Mallez S."/>
            <person name="Zhang Y."/>
            <person name="Obille A."/>
            <person name="Becker A."/>
            <person name="Abrahante J.E."/>
            <person name="Garbe J."/>
            <person name="Badalamenti J.P."/>
            <person name="Herman A."/>
            <person name="Mangelson H."/>
            <person name="Liachko I."/>
            <person name="Sullivan S."/>
            <person name="Sone E.D."/>
            <person name="Koren S."/>
            <person name="Silverstein K.A.T."/>
            <person name="Beckman K.B."/>
            <person name="Gohl D.M."/>
        </authorList>
    </citation>
    <scope>NUCLEOTIDE SEQUENCE</scope>
    <source>
        <strain evidence="1">Duluth1</strain>
        <tissue evidence="1">Whole animal</tissue>
    </source>
</reference>
<dbReference type="AlphaFoldDB" id="A0A9D4LPL5"/>
<gene>
    <name evidence="1" type="ORF">DPMN_024466</name>
</gene>
<protein>
    <submittedName>
        <fullName evidence="1">Uncharacterized protein</fullName>
    </submittedName>
</protein>
<keyword evidence="2" id="KW-1185">Reference proteome</keyword>
<proteinExistence type="predicted"/>
<reference evidence="1" key="2">
    <citation type="submission" date="2020-11" db="EMBL/GenBank/DDBJ databases">
        <authorList>
            <person name="McCartney M.A."/>
            <person name="Auch B."/>
            <person name="Kono T."/>
            <person name="Mallez S."/>
            <person name="Becker A."/>
            <person name="Gohl D.M."/>
            <person name="Silverstein K.A.T."/>
            <person name="Koren S."/>
            <person name="Bechman K.B."/>
            <person name="Herman A."/>
            <person name="Abrahante J.E."/>
            <person name="Garbe J."/>
        </authorList>
    </citation>
    <scope>NUCLEOTIDE SEQUENCE</scope>
    <source>
        <strain evidence="1">Duluth1</strain>
        <tissue evidence="1">Whole animal</tissue>
    </source>
</reference>
<name>A0A9D4LPL5_DREPO</name>
<comment type="caution">
    <text evidence="1">The sequence shown here is derived from an EMBL/GenBank/DDBJ whole genome shotgun (WGS) entry which is preliminary data.</text>
</comment>
<sequence>MTSTLLFSETLNKRCRKRLGQLSHTGPHYQQREEPIDQCIQQHTHHSPRQGAGRGGKLLKPSRSRYYSMENHGHQHEENLDLRNIIKICCPNKIANKE</sequence>
<dbReference type="EMBL" id="JAIWYP010000002">
    <property type="protein sequence ID" value="KAH3861534.1"/>
    <property type="molecule type" value="Genomic_DNA"/>
</dbReference>
<accession>A0A9D4LPL5</accession>